<protein>
    <recommendedName>
        <fullName evidence="2">histidine kinase</fullName>
        <ecNumber evidence="2">2.7.13.3</ecNumber>
    </recommendedName>
</protein>
<gene>
    <name evidence="8" type="ORF">HL657_09035</name>
</gene>
<evidence type="ECO:0000256" key="2">
    <source>
        <dbReference type="ARBA" id="ARBA00012438"/>
    </source>
</evidence>
<keyword evidence="5 8" id="KW-0418">Kinase</keyword>
<dbReference type="EMBL" id="JABFFQ010000006">
    <property type="protein sequence ID" value="MDV4343303.1"/>
    <property type="molecule type" value="Genomic_DNA"/>
</dbReference>
<dbReference type="InterPro" id="IPR003594">
    <property type="entry name" value="HATPase_dom"/>
</dbReference>
<name>A0ABU3Z3C3_9EURY</name>
<dbReference type="InterPro" id="IPR036890">
    <property type="entry name" value="HATPase_C_sf"/>
</dbReference>
<dbReference type="PRINTS" id="PR00344">
    <property type="entry name" value="BCTRLSENSOR"/>
</dbReference>
<dbReference type="PANTHER" id="PTHR44936:SF10">
    <property type="entry name" value="SENSOR PROTEIN RSTB"/>
    <property type="match status" value="1"/>
</dbReference>
<feature type="domain" description="Histidine kinase" evidence="7">
    <location>
        <begin position="4"/>
        <end position="201"/>
    </location>
</feature>
<proteinExistence type="predicted"/>
<evidence type="ECO:0000256" key="4">
    <source>
        <dbReference type="ARBA" id="ARBA00022741"/>
    </source>
</evidence>
<dbReference type="Proteomes" id="UP001273768">
    <property type="component" value="Unassembled WGS sequence"/>
</dbReference>
<keyword evidence="6" id="KW-0067">ATP-binding</keyword>
<dbReference type="CDD" id="cd00075">
    <property type="entry name" value="HATPase"/>
    <property type="match status" value="1"/>
</dbReference>
<comment type="caution">
    <text evidence="8">The sequence shown here is derived from an EMBL/GenBank/DDBJ whole genome shotgun (WGS) entry which is preliminary data.</text>
</comment>
<accession>A0ABU3Z3C3</accession>
<dbReference type="SUPFAM" id="SSF55874">
    <property type="entry name" value="ATPase domain of HSP90 chaperone/DNA topoisomerase II/histidine kinase"/>
    <property type="match status" value="1"/>
</dbReference>
<evidence type="ECO:0000256" key="6">
    <source>
        <dbReference type="ARBA" id="ARBA00022840"/>
    </source>
</evidence>
<evidence type="ECO:0000256" key="5">
    <source>
        <dbReference type="ARBA" id="ARBA00022777"/>
    </source>
</evidence>
<evidence type="ECO:0000259" key="7">
    <source>
        <dbReference type="PROSITE" id="PS50109"/>
    </source>
</evidence>
<sequence length="206" mass="22943">MLSIVRHDILNAISVIHGYNDLLSDQMPKDPEFRRNYTNMMKAINCIETQVNFTMDYLDACGPHSNWYNLESTIRDALSGYAITNILISIDVGNAEILADPLMTKVFANLIDNAVRHGGNVTEIRITFAVSENHGLITIEDDGIGVPLEEKGRIFSPGYGRNTGMGLYLTRMILATLEFSVQEAGREGYGARFEIRVPPGRYRIAG</sequence>
<evidence type="ECO:0000313" key="8">
    <source>
        <dbReference type="EMBL" id="MDV4343303.1"/>
    </source>
</evidence>
<dbReference type="RefSeq" id="WP_317296490.1">
    <property type="nucleotide sequence ID" value="NZ_JABFFQ010000006.1"/>
</dbReference>
<comment type="catalytic activity">
    <reaction evidence="1">
        <text>ATP + protein L-histidine = ADP + protein N-phospho-L-histidine.</text>
        <dbReference type="EC" id="2.7.13.3"/>
    </reaction>
</comment>
<dbReference type="InterPro" id="IPR050980">
    <property type="entry name" value="2C_sensor_his_kinase"/>
</dbReference>
<dbReference type="InterPro" id="IPR005467">
    <property type="entry name" value="His_kinase_dom"/>
</dbReference>
<dbReference type="PANTHER" id="PTHR44936">
    <property type="entry name" value="SENSOR PROTEIN CREC"/>
    <property type="match status" value="1"/>
</dbReference>
<reference evidence="8 9" key="1">
    <citation type="submission" date="2020-05" db="EMBL/GenBank/DDBJ databases">
        <title>Isolation and characterization of methanoarchaea from a cold seep at offshore SW Taiwan.</title>
        <authorList>
            <person name="Chen Y.-W."/>
            <person name="Chen S.-C."/>
            <person name="Lai M.-C."/>
        </authorList>
    </citation>
    <scope>NUCLEOTIDE SEQUENCE [LARGE SCALE GENOMIC DNA]</scope>
    <source>
        <strain evidence="8 9">YWC-01</strain>
    </source>
</reference>
<dbReference type="EC" id="2.7.13.3" evidence="2"/>
<keyword evidence="3" id="KW-0808">Transferase</keyword>
<dbReference type="PROSITE" id="PS50109">
    <property type="entry name" value="HIS_KIN"/>
    <property type="match status" value="1"/>
</dbReference>
<organism evidence="8 9">
    <name type="scientific">Methanoculleus nereidis</name>
    <dbReference type="NCBI Taxonomy" id="2735141"/>
    <lineage>
        <taxon>Archaea</taxon>
        <taxon>Methanobacteriati</taxon>
        <taxon>Methanobacteriota</taxon>
        <taxon>Stenosarchaea group</taxon>
        <taxon>Methanomicrobia</taxon>
        <taxon>Methanomicrobiales</taxon>
        <taxon>Methanomicrobiaceae</taxon>
        <taxon>Methanoculleus</taxon>
    </lineage>
</organism>
<dbReference type="Pfam" id="PF02518">
    <property type="entry name" value="HATPase_c"/>
    <property type="match status" value="1"/>
</dbReference>
<evidence type="ECO:0000313" key="9">
    <source>
        <dbReference type="Proteomes" id="UP001273768"/>
    </source>
</evidence>
<evidence type="ECO:0000256" key="1">
    <source>
        <dbReference type="ARBA" id="ARBA00000085"/>
    </source>
</evidence>
<keyword evidence="4" id="KW-0547">Nucleotide-binding</keyword>
<keyword evidence="9" id="KW-1185">Reference proteome</keyword>
<evidence type="ECO:0000256" key="3">
    <source>
        <dbReference type="ARBA" id="ARBA00022679"/>
    </source>
</evidence>
<dbReference type="SMART" id="SM00387">
    <property type="entry name" value="HATPase_c"/>
    <property type="match status" value="1"/>
</dbReference>
<dbReference type="GO" id="GO:0016301">
    <property type="term" value="F:kinase activity"/>
    <property type="evidence" value="ECO:0007669"/>
    <property type="project" value="UniProtKB-KW"/>
</dbReference>
<dbReference type="InterPro" id="IPR004358">
    <property type="entry name" value="Sig_transdc_His_kin-like_C"/>
</dbReference>
<dbReference type="Gene3D" id="3.30.565.10">
    <property type="entry name" value="Histidine kinase-like ATPase, C-terminal domain"/>
    <property type="match status" value="1"/>
</dbReference>